<dbReference type="STRING" id="1330018.A0A167HB18"/>
<dbReference type="GO" id="GO:0016491">
    <property type="term" value="F:oxidoreductase activity"/>
    <property type="evidence" value="ECO:0007669"/>
    <property type="project" value="UniProtKB-KW"/>
</dbReference>
<proteinExistence type="inferred from homology"/>
<dbReference type="PROSITE" id="PS00061">
    <property type="entry name" value="ADH_SHORT"/>
    <property type="match status" value="1"/>
</dbReference>
<organism evidence="4 5">
    <name type="scientific">Calocera viscosa (strain TUFC12733)</name>
    <dbReference type="NCBI Taxonomy" id="1330018"/>
    <lineage>
        <taxon>Eukaryota</taxon>
        <taxon>Fungi</taxon>
        <taxon>Dikarya</taxon>
        <taxon>Basidiomycota</taxon>
        <taxon>Agaricomycotina</taxon>
        <taxon>Dacrymycetes</taxon>
        <taxon>Dacrymycetales</taxon>
        <taxon>Dacrymycetaceae</taxon>
        <taxon>Calocera</taxon>
    </lineage>
</organism>
<evidence type="ECO:0000256" key="2">
    <source>
        <dbReference type="ARBA" id="ARBA00022857"/>
    </source>
</evidence>
<comment type="similarity">
    <text evidence="1">Belongs to the short-chain dehydrogenases/reductases (SDR) family.</text>
</comment>
<keyword evidence="5" id="KW-1185">Reference proteome</keyword>
<protein>
    <submittedName>
        <fullName evidence="4">NAD(P)-binding protein</fullName>
    </submittedName>
</protein>
<dbReference type="SUPFAM" id="SSF51735">
    <property type="entry name" value="NAD(P)-binding Rossmann-fold domains"/>
    <property type="match status" value="1"/>
</dbReference>
<dbReference type="CDD" id="cd05233">
    <property type="entry name" value="SDR_c"/>
    <property type="match status" value="1"/>
</dbReference>
<name>A0A167HB18_CALVF</name>
<dbReference type="InterPro" id="IPR020904">
    <property type="entry name" value="Sc_DH/Rdtase_CS"/>
</dbReference>
<dbReference type="AlphaFoldDB" id="A0A167HB18"/>
<evidence type="ECO:0000313" key="4">
    <source>
        <dbReference type="EMBL" id="KZO91435.1"/>
    </source>
</evidence>
<gene>
    <name evidence="4" type="ORF">CALVIDRAFT_345793</name>
</gene>
<accession>A0A167HB18</accession>
<dbReference type="PANTHER" id="PTHR24321">
    <property type="entry name" value="DEHYDROGENASES, SHORT CHAIN"/>
    <property type="match status" value="1"/>
</dbReference>
<dbReference type="Proteomes" id="UP000076738">
    <property type="component" value="Unassembled WGS sequence"/>
</dbReference>
<dbReference type="PRINTS" id="PR00081">
    <property type="entry name" value="GDHRDH"/>
</dbReference>
<evidence type="ECO:0000256" key="3">
    <source>
        <dbReference type="ARBA" id="ARBA00023002"/>
    </source>
</evidence>
<dbReference type="PANTHER" id="PTHR24321:SF8">
    <property type="entry name" value="ESTRADIOL 17-BETA-DEHYDROGENASE 8-RELATED"/>
    <property type="match status" value="1"/>
</dbReference>
<dbReference type="EMBL" id="KV417323">
    <property type="protein sequence ID" value="KZO91435.1"/>
    <property type="molecule type" value="Genomic_DNA"/>
</dbReference>
<evidence type="ECO:0000313" key="5">
    <source>
        <dbReference type="Proteomes" id="UP000076738"/>
    </source>
</evidence>
<dbReference type="OrthoDB" id="1888931at2759"/>
<dbReference type="PRINTS" id="PR00080">
    <property type="entry name" value="SDRFAMILY"/>
</dbReference>
<dbReference type="Pfam" id="PF13561">
    <property type="entry name" value="adh_short_C2"/>
    <property type="match status" value="1"/>
</dbReference>
<dbReference type="InterPro" id="IPR036291">
    <property type="entry name" value="NAD(P)-bd_dom_sf"/>
</dbReference>
<reference evidence="4 5" key="1">
    <citation type="journal article" date="2016" name="Mol. Biol. Evol.">
        <title>Comparative Genomics of Early-Diverging Mushroom-Forming Fungi Provides Insights into the Origins of Lignocellulose Decay Capabilities.</title>
        <authorList>
            <person name="Nagy L.G."/>
            <person name="Riley R."/>
            <person name="Tritt A."/>
            <person name="Adam C."/>
            <person name="Daum C."/>
            <person name="Floudas D."/>
            <person name="Sun H."/>
            <person name="Yadav J.S."/>
            <person name="Pangilinan J."/>
            <person name="Larsson K.H."/>
            <person name="Matsuura K."/>
            <person name="Barry K."/>
            <person name="Labutti K."/>
            <person name="Kuo R."/>
            <person name="Ohm R.A."/>
            <person name="Bhattacharya S.S."/>
            <person name="Shirouzu T."/>
            <person name="Yoshinaga Y."/>
            <person name="Martin F.M."/>
            <person name="Grigoriev I.V."/>
            <person name="Hibbett D.S."/>
        </authorList>
    </citation>
    <scope>NUCLEOTIDE SEQUENCE [LARGE SCALE GENOMIC DNA]</scope>
    <source>
        <strain evidence="4 5">TUFC12733</strain>
    </source>
</reference>
<keyword evidence="2" id="KW-0521">NADP</keyword>
<keyword evidence="3" id="KW-0560">Oxidoreductase</keyword>
<evidence type="ECO:0000256" key="1">
    <source>
        <dbReference type="ARBA" id="ARBA00006484"/>
    </source>
</evidence>
<sequence>MRAELKYLGEGGSIVNIASVAGVFGQWFARSYTAAKHGVVGLTKVAAKDYGDKGIRINAICPGPIVTALFHEGVEHGLYTLEKLGALTQLKRCGQPEEIGYIVALLLGEGASYVTGCAYLVDGGFMA</sequence>
<dbReference type="Gene3D" id="3.40.50.720">
    <property type="entry name" value="NAD(P)-binding Rossmann-like Domain"/>
    <property type="match status" value="1"/>
</dbReference>
<dbReference type="InterPro" id="IPR002347">
    <property type="entry name" value="SDR_fam"/>
</dbReference>